<sequence length="57" mass="6442">MKILGSTVGIFSKSEKIQWVYFFTACKMIAKEGSECSILNRFTLSVNRCVSKKESCL</sequence>
<dbReference type="EMBL" id="CP000786">
    <property type="protein sequence ID" value="ABZ98529.1"/>
    <property type="molecule type" value="Genomic_DNA"/>
</dbReference>
<dbReference type="STRING" id="456481.LEPBI_I2440"/>
<dbReference type="KEGG" id="lbi:LEPBI_I2440"/>
<reference evidence="1 2" key="1">
    <citation type="journal article" date="2008" name="PLoS ONE">
        <title>Genome sequence of the saprophyte Leptospira biflexa provides insights into the evolution of Leptospira and the pathogenesis of leptospirosis.</title>
        <authorList>
            <person name="Picardeau M."/>
            <person name="Bulach D.M."/>
            <person name="Bouchier C."/>
            <person name="Zuerner R.L."/>
            <person name="Zidane N."/>
            <person name="Wilson P.J."/>
            <person name="Creno S."/>
            <person name="Kuczek E.S."/>
            <person name="Bommezzadri S."/>
            <person name="Davis J.C."/>
            <person name="McGrath A."/>
            <person name="Johnson M.J."/>
            <person name="Boursaux-Eude C."/>
            <person name="Seemann T."/>
            <person name="Rouy Z."/>
            <person name="Coppel R.L."/>
            <person name="Rood J.I."/>
            <person name="Lajus A."/>
            <person name="Davies J.K."/>
            <person name="Medigue C."/>
            <person name="Adler B."/>
        </authorList>
    </citation>
    <scope>NUCLEOTIDE SEQUENCE [LARGE SCALE GENOMIC DNA]</scope>
    <source>
        <strain evidence="2">Patoc 1 / ATCC 23582 / Paris</strain>
    </source>
</reference>
<dbReference type="HOGENOM" id="CLU_2991202_0_0_12"/>
<name>B0SLE3_LEPBP</name>
<dbReference type="AlphaFoldDB" id="B0SLE3"/>
<organism evidence="1 2">
    <name type="scientific">Leptospira biflexa serovar Patoc (strain Patoc 1 / ATCC 23582 / Paris)</name>
    <dbReference type="NCBI Taxonomy" id="456481"/>
    <lineage>
        <taxon>Bacteria</taxon>
        <taxon>Pseudomonadati</taxon>
        <taxon>Spirochaetota</taxon>
        <taxon>Spirochaetia</taxon>
        <taxon>Leptospirales</taxon>
        <taxon>Leptospiraceae</taxon>
        <taxon>Leptospira</taxon>
    </lineage>
</organism>
<keyword evidence="2" id="KW-1185">Reference proteome</keyword>
<proteinExistence type="predicted"/>
<evidence type="ECO:0000313" key="1">
    <source>
        <dbReference type="EMBL" id="ABZ98529.1"/>
    </source>
</evidence>
<evidence type="ECO:0000313" key="2">
    <source>
        <dbReference type="Proteomes" id="UP000001847"/>
    </source>
</evidence>
<accession>B0SLE3</accession>
<gene>
    <name evidence="1" type="ordered locus">LEPBI_I2440</name>
</gene>
<protein>
    <submittedName>
        <fullName evidence="1">Uncharacterized protein</fullName>
    </submittedName>
</protein>
<dbReference type="Proteomes" id="UP000001847">
    <property type="component" value="Chromosome I"/>
</dbReference>